<evidence type="ECO:0000313" key="2">
    <source>
        <dbReference type="EMBL" id="AGL62000.1"/>
    </source>
</evidence>
<gene>
    <name evidence="2" type="ORF">L336_0291</name>
</gene>
<sequence>MRQLVKDSGAQLFVFGLDNLASCRFLFKESKQMSKKLSIKPVHLVVIGLTILVLGILIPSFFIDPSSTIGLSLIMGSIILLSAYTFFAVNVVRSKGKKSIKWLVLPVLLLLLVSGGFFTYNKYQQHLNDKIYSTSDVINFSDFTLSIKEPSFKTVEINVPQDKVSRYGDLGVSEDCSKYPEDNNQPEDYFNEATGKWVFHDEEKWEKDHPTRRYCEWRNDSRTSINKYIANNQRLTLNYELTANSNVDSSKISISLLPDSGRELKTDETHFDYDSLLSDRYVPPFNYAYKPYSQSDLGGDINKGITRQGEIKADVRNDEKNIDLKVTYNGETRLVRVSR</sequence>
<keyword evidence="1" id="KW-1133">Transmembrane helix</keyword>
<dbReference type="EMBL" id="CP005957">
    <property type="protein sequence ID" value="AGL62000.1"/>
    <property type="molecule type" value="Genomic_DNA"/>
</dbReference>
<evidence type="ECO:0000256" key="1">
    <source>
        <dbReference type="SAM" id="Phobius"/>
    </source>
</evidence>
<feature type="transmembrane region" description="Helical" evidence="1">
    <location>
        <begin position="42"/>
        <end position="63"/>
    </location>
</feature>
<dbReference type="KEGG" id="saal:L336_0291"/>
<dbReference type="Proteomes" id="UP000013893">
    <property type="component" value="Chromosome"/>
</dbReference>
<feature type="transmembrane region" description="Helical" evidence="1">
    <location>
        <begin position="69"/>
        <end position="90"/>
    </location>
</feature>
<keyword evidence="1" id="KW-0812">Transmembrane</keyword>
<accession>R4PUZ4</accession>
<evidence type="ECO:0000313" key="3">
    <source>
        <dbReference type="Proteomes" id="UP000013893"/>
    </source>
</evidence>
<protein>
    <submittedName>
        <fullName evidence="2">Uncharacterized protein</fullName>
    </submittedName>
</protein>
<proteinExistence type="predicted"/>
<dbReference type="AlphaFoldDB" id="R4PUZ4"/>
<keyword evidence="3" id="KW-1185">Reference proteome</keyword>
<reference evidence="2 3" key="1">
    <citation type="journal article" date="2013" name="Nat. Biotechnol.">
        <title>Genome sequences of rare, uncultured bacteria obtained by differential coverage binning of multiple metagenomes.</title>
        <authorList>
            <person name="Albertsen M."/>
            <person name="Hugenholtz P."/>
            <person name="Skarshewski A."/>
            <person name="Nielsen K.L."/>
            <person name="Tyson G.W."/>
            <person name="Nielsen P.H."/>
        </authorList>
    </citation>
    <scope>NUCLEOTIDE SEQUENCE [LARGE SCALE GENOMIC DNA]</scope>
    <source>
        <strain evidence="2">TM71</strain>
    </source>
</reference>
<feature type="transmembrane region" description="Helical" evidence="1">
    <location>
        <begin position="102"/>
        <end position="120"/>
    </location>
</feature>
<dbReference type="HOGENOM" id="CLU_818071_0_0_0"/>
<organism evidence="2 3">
    <name type="scientific">Candidatus Saccharimonas aalborgensis</name>
    <dbReference type="NCBI Taxonomy" id="1332188"/>
    <lineage>
        <taxon>Bacteria</taxon>
        <taxon>Candidatus Saccharimonadota</taxon>
        <taxon>Candidatus Saccharimonadia</taxon>
        <taxon>Candidatus Saccharimonadales</taxon>
        <taxon>Candidatus Saccharimonadaceae</taxon>
        <taxon>Candidatus Saccharimonas</taxon>
    </lineage>
</organism>
<name>R4PUZ4_9BACT</name>
<dbReference type="STRING" id="1332188.L336_0291"/>
<keyword evidence="1" id="KW-0472">Membrane</keyword>